<evidence type="ECO:0000259" key="4">
    <source>
        <dbReference type="PROSITE" id="PS50949"/>
    </source>
</evidence>
<name>A0A4Y5YLG7_9MICO</name>
<dbReference type="InterPro" id="IPR036390">
    <property type="entry name" value="WH_DNA-bd_sf"/>
</dbReference>
<dbReference type="SMART" id="SM00345">
    <property type="entry name" value="HTH_GNTR"/>
    <property type="match status" value="1"/>
</dbReference>
<dbReference type="PANTHER" id="PTHR43537">
    <property type="entry name" value="TRANSCRIPTIONAL REGULATOR, GNTR FAMILY"/>
    <property type="match status" value="1"/>
</dbReference>
<dbReference type="OrthoDB" id="9816161at2"/>
<evidence type="ECO:0000256" key="2">
    <source>
        <dbReference type="ARBA" id="ARBA00023125"/>
    </source>
</evidence>
<dbReference type="AlphaFoldDB" id="A0A4Y5YLG7"/>
<keyword evidence="3" id="KW-0804">Transcription</keyword>
<dbReference type="Proteomes" id="UP000316125">
    <property type="component" value="Chromosome"/>
</dbReference>
<evidence type="ECO:0000313" key="5">
    <source>
        <dbReference type="EMBL" id="QDE33607.1"/>
    </source>
</evidence>
<evidence type="ECO:0000256" key="1">
    <source>
        <dbReference type="ARBA" id="ARBA00023015"/>
    </source>
</evidence>
<keyword evidence="1" id="KW-0805">Transcription regulation</keyword>
<dbReference type="SUPFAM" id="SSF46785">
    <property type="entry name" value="Winged helix' DNA-binding domain"/>
    <property type="match status" value="1"/>
</dbReference>
<keyword evidence="2" id="KW-0238">DNA-binding</keyword>
<dbReference type="InterPro" id="IPR000524">
    <property type="entry name" value="Tscrpt_reg_HTH_GntR"/>
</dbReference>
<gene>
    <name evidence="5" type="ORF">FIV50_01625</name>
</gene>
<evidence type="ECO:0000256" key="3">
    <source>
        <dbReference type="ARBA" id="ARBA00023163"/>
    </source>
</evidence>
<dbReference type="RefSeq" id="WP_140035898.1">
    <property type="nucleotide sequence ID" value="NZ_CP041040.1"/>
</dbReference>
<dbReference type="GO" id="GO:0003677">
    <property type="term" value="F:DNA binding"/>
    <property type="evidence" value="ECO:0007669"/>
    <property type="project" value="UniProtKB-KW"/>
</dbReference>
<dbReference type="InterPro" id="IPR036388">
    <property type="entry name" value="WH-like_DNA-bd_sf"/>
</dbReference>
<evidence type="ECO:0000313" key="6">
    <source>
        <dbReference type="Proteomes" id="UP000316125"/>
    </source>
</evidence>
<sequence length="233" mass="25009">MPDRRIDRLNSTRLLGGVEQPLPLITSRADAVVDSLAHSIESGELAPGDPLSVTALVQRLNVAAGTVRSALGALEAMHLIDHRLNRASVVVTPTPAWFVAVAAECSGLSIAAADLGIAQATEAQIAEFATRAATVRELWETDDNDQAVGAEGLWELLDLLAAFSRNRYLSTLHASKRPALVLGIRSLCRPRNPAMLRSVVDALVTAARDRDRLEATDLVRDLYTFVVDGVTDL</sequence>
<dbReference type="InterPro" id="IPR008920">
    <property type="entry name" value="TF_FadR/GntR_C"/>
</dbReference>
<dbReference type="Gene3D" id="1.10.10.10">
    <property type="entry name" value="Winged helix-like DNA-binding domain superfamily/Winged helix DNA-binding domain"/>
    <property type="match status" value="1"/>
</dbReference>
<dbReference type="PANTHER" id="PTHR43537:SF5">
    <property type="entry name" value="UXU OPERON TRANSCRIPTIONAL REGULATOR"/>
    <property type="match status" value="1"/>
</dbReference>
<dbReference type="PROSITE" id="PS50949">
    <property type="entry name" value="HTH_GNTR"/>
    <property type="match status" value="1"/>
</dbReference>
<accession>A0A4Y5YLG7</accession>
<organism evidence="5 6">
    <name type="scientific">Microbacterium foliorum</name>
    <dbReference type="NCBI Taxonomy" id="104336"/>
    <lineage>
        <taxon>Bacteria</taxon>
        <taxon>Bacillati</taxon>
        <taxon>Actinomycetota</taxon>
        <taxon>Actinomycetes</taxon>
        <taxon>Micrococcales</taxon>
        <taxon>Microbacteriaceae</taxon>
        <taxon>Microbacterium</taxon>
    </lineage>
</organism>
<dbReference type="EMBL" id="CP041040">
    <property type="protein sequence ID" value="QDE33607.1"/>
    <property type="molecule type" value="Genomic_DNA"/>
</dbReference>
<dbReference type="GO" id="GO:0003700">
    <property type="term" value="F:DNA-binding transcription factor activity"/>
    <property type="evidence" value="ECO:0007669"/>
    <property type="project" value="InterPro"/>
</dbReference>
<reference evidence="5 6" key="1">
    <citation type="submission" date="2019-06" db="EMBL/GenBank/DDBJ databases">
        <title>Complete genome of Microbacterium foliorum M2.</title>
        <authorList>
            <person name="Cao G."/>
        </authorList>
    </citation>
    <scope>NUCLEOTIDE SEQUENCE [LARGE SCALE GENOMIC DNA]</scope>
    <source>
        <strain evidence="5 6">M2</strain>
    </source>
</reference>
<dbReference type="Pfam" id="PF00392">
    <property type="entry name" value="GntR"/>
    <property type="match status" value="1"/>
</dbReference>
<dbReference type="Gene3D" id="1.20.120.530">
    <property type="entry name" value="GntR ligand-binding domain-like"/>
    <property type="match status" value="1"/>
</dbReference>
<feature type="domain" description="HTH gntR-type" evidence="4">
    <location>
        <begin position="26"/>
        <end position="93"/>
    </location>
</feature>
<proteinExistence type="predicted"/>
<dbReference type="SUPFAM" id="SSF48008">
    <property type="entry name" value="GntR ligand-binding domain-like"/>
    <property type="match status" value="1"/>
</dbReference>
<protein>
    <submittedName>
        <fullName evidence="5">GntR family transcriptional regulator</fullName>
    </submittedName>
</protein>